<organism evidence="6 7">
    <name type="scientific">Naumannella halotolerans</name>
    <dbReference type="NCBI Taxonomy" id="993414"/>
    <lineage>
        <taxon>Bacteria</taxon>
        <taxon>Bacillati</taxon>
        <taxon>Actinomycetota</taxon>
        <taxon>Actinomycetes</taxon>
        <taxon>Propionibacteriales</taxon>
        <taxon>Propionibacteriaceae</taxon>
        <taxon>Naumannella</taxon>
    </lineage>
</organism>
<reference evidence="6 7" key="1">
    <citation type="submission" date="2019-03" db="EMBL/GenBank/DDBJ databases">
        <title>Genomic Encyclopedia of Archaeal and Bacterial Type Strains, Phase II (KMG-II): from individual species to whole genera.</title>
        <authorList>
            <person name="Goeker M."/>
        </authorList>
    </citation>
    <scope>NUCLEOTIDE SEQUENCE [LARGE SCALE GENOMIC DNA]</scope>
    <source>
        <strain evidence="6 7">DSM 24323</strain>
    </source>
</reference>
<dbReference type="Pfam" id="PF04586">
    <property type="entry name" value="Peptidase_S78"/>
    <property type="match status" value="1"/>
</dbReference>
<proteinExistence type="predicted"/>
<dbReference type="Proteomes" id="UP000295371">
    <property type="component" value="Unassembled WGS sequence"/>
</dbReference>
<dbReference type="AlphaFoldDB" id="A0A4R7J435"/>
<evidence type="ECO:0000259" key="5">
    <source>
        <dbReference type="Pfam" id="PF04586"/>
    </source>
</evidence>
<dbReference type="RefSeq" id="WP_133755420.1">
    <property type="nucleotide sequence ID" value="NZ_SOAW01000002.1"/>
</dbReference>
<evidence type="ECO:0000256" key="4">
    <source>
        <dbReference type="SAM" id="MobiDB-lite"/>
    </source>
</evidence>
<feature type="region of interest" description="Disordered" evidence="4">
    <location>
        <begin position="195"/>
        <end position="256"/>
    </location>
</feature>
<dbReference type="InterPro" id="IPR006433">
    <property type="entry name" value="Prohead_protease"/>
</dbReference>
<dbReference type="InterPro" id="IPR054613">
    <property type="entry name" value="Peptidase_S78_dom"/>
</dbReference>
<gene>
    <name evidence="6" type="ORF">CLV29_2520</name>
</gene>
<evidence type="ECO:0000256" key="3">
    <source>
        <dbReference type="ARBA" id="ARBA00022801"/>
    </source>
</evidence>
<protein>
    <recommendedName>
        <fullName evidence="5">Prohead serine protease domain-containing protein</fullName>
    </recommendedName>
</protein>
<keyword evidence="3" id="KW-0378">Hydrolase</keyword>
<evidence type="ECO:0000313" key="7">
    <source>
        <dbReference type="Proteomes" id="UP000295371"/>
    </source>
</evidence>
<evidence type="ECO:0000313" key="6">
    <source>
        <dbReference type="EMBL" id="TDT31107.1"/>
    </source>
</evidence>
<dbReference type="NCBIfam" id="TIGR01543">
    <property type="entry name" value="proheadase_HK97"/>
    <property type="match status" value="1"/>
</dbReference>
<feature type="compositionally biased region" description="Acidic residues" evidence="4">
    <location>
        <begin position="198"/>
        <end position="207"/>
    </location>
</feature>
<dbReference type="GO" id="GO:0008233">
    <property type="term" value="F:peptidase activity"/>
    <property type="evidence" value="ECO:0007669"/>
    <property type="project" value="UniProtKB-KW"/>
</dbReference>
<keyword evidence="7" id="KW-1185">Reference proteome</keyword>
<sequence length="273" mass="29033">MDTKNYAVEVKAVGEADGLSDGEFEAIVAAWNVDSYGDRIVKGAFAEDITSWSGDSPMPIVWSHRWDDPFAHIGRVLAVEERDDGLWIRGVIEDIAENKTAAQVHRLLKGRRIRQFSFAFDVLESAEQKQDGETINELRKLKVYEVGPCLVGVNQETALLSAKAAHMAKAARVLSDADYDELVAARDSLSAAIGAAAGDDESDDSPTEEAHDGGHTQKTSGLSGPAETDEASQPAELEASASPTGEASAIKSGMGSAMAQAVVTINTLERSAS</sequence>
<keyword evidence="2" id="KW-0645">Protease</keyword>
<dbReference type="GO" id="GO:0006508">
    <property type="term" value="P:proteolysis"/>
    <property type="evidence" value="ECO:0007669"/>
    <property type="project" value="UniProtKB-KW"/>
</dbReference>
<dbReference type="EMBL" id="SOAW01000002">
    <property type="protein sequence ID" value="TDT31107.1"/>
    <property type="molecule type" value="Genomic_DNA"/>
</dbReference>
<keyword evidence="1" id="KW-1188">Viral release from host cell</keyword>
<dbReference type="OrthoDB" id="8444243at2"/>
<feature type="domain" description="Prohead serine protease" evidence="5">
    <location>
        <begin position="31"/>
        <end position="167"/>
    </location>
</feature>
<evidence type="ECO:0000256" key="2">
    <source>
        <dbReference type="ARBA" id="ARBA00022670"/>
    </source>
</evidence>
<comment type="caution">
    <text evidence="6">The sequence shown here is derived from an EMBL/GenBank/DDBJ whole genome shotgun (WGS) entry which is preliminary data.</text>
</comment>
<accession>A0A4R7J435</accession>
<name>A0A4R7J435_9ACTN</name>
<evidence type="ECO:0000256" key="1">
    <source>
        <dbReference type="ARBA" id="ARBA00022612"/>
    </source>
</evidence>